<accession>A0A147GWH0</accession>
<dbReference type="AlphaFoldDB" id="A0A147GWH0"/>
<evidence type="ECO:0000313" key="2">
    <source>
        <dbReference type="Proteomes" id="UP000072741"/>
    </source>
</evidence>
<sequence length="208" mass="21976">MSIIEIPAGLPVKSQVWGIRSFDQAFGNGDTGSTQVAVLGPPRRGCSLVSEEAIPVTSEADLWSMLLHSLEGRVNKLAVYDLLRPAPRGTARGAWVAAAAAAPGSSTLTIQAGAAQTGRTLLVGDWIGVNQAGAQRQLLHVQAPAQVDGNGVLAVSFKPVLRVAVAAASVVVWDKPTCLMRQVPADAKWTTERRMRGGFSLDLLESWE</sequence>
<keyword evidence="2" id="KW-1185">Reference proteome</keyword>
<evidence type="ECO:0000313" key="1">
    <source>
        <dbReference type="EMBL" id="KTT21903.1"/>
    </source>
</evidence>
<dbReference type="EMBL" id="LDSL01000064">
    <property type="protein sequence ID" value="KTT21903.1"/>
    <property type="molecule type" value="Genomic_DNA"/>
</dbReference>
<gene>
    <name evidence="1" type="ORF">NS331_11120</name>
</gene>
<comment type="caution">
    <text evidence="1">The sequence shown here is derived from an EMBL/GenBank/DDBJ whole genome shotgun (WGS) entry which is preliminary data.</text>
</comment>
<proteinExistence type="predicted"/>
<name>A0A147GWH0_9BURK</name>
<protein>
    <submittedName>
        <fullName evidence="1">Uncharacterized protein</fullName>
    </submittedName>
</protein>
<reference evidence="1 2" key="1">
    <citation type="journal article" date="2016" name="Front. Microbiol.">
        <title>Genomic Resource of Rice Seed Associated Bacteria.</title>
        <authorList>
            <person name="Midha S."/>
            <person name="Bansal K."/>
            <person name="Sharma S."/>
            <person name="Kumar N."/>
            <person name="Patil P.P."/>
            <person name="Chaudhry V."/>
            <person name="Patil P.B."/>
        </authorList>
    </citation>
    <scope>NUCLEOTIDE SEQUENCE [LARGE SCALE GENOMIC DNA]</scope>
    <source>
        <strain evidence="1 2">NS331</strain>
    </source>
</reference>
<dbReference type="RefSeq" id="WP_058642052.1">
    <property type="nucleotide sequence ID" value="NZ_LDSL01000064.1"/>
</dbReference>
<dbReference type="Proteomes" id="UP000072741">
    <property type="component" value="Unassembled WGS sequence"/>
</dbReference>
<dbReference type="OrthoDB" id="8857259at2"/>
<organism evidence="1 2">
    <name type="scientific">Pseudacidovorax intermedius</name>
    <dbReference type="NCBI Taxonomy" id="433924"/>
    <lineage>
        <taxon>Bacteria</taxon>
        <taxon>Pseudomonadati</taxon>
        <taxon>Pseudomonadota</taxon>
        <taxon>Betaproteobacteria</taxon>
        <taxon>Burkholderiales</taxon>
        <taxon>Comamonadaceae</taxon>
        <taxon>Pseudacidovorax</taxon>
    </lineage>
</organism>